<comment type="caution">
    <text evidence="2">The sequence shown here is derived from an EMBL/GenBank/DDBJ whole genome shotgun (WGS) entry which is preliminary data.</text>
</comment>
<proteinExistence type="predicted"/>
<dbReference type="RefSeq" id="WP_116882433.1">
    <property type="nucleotide sequence ID" value="NZ_CABMMC010000075.1"/>
</dbReference>
<evidence type="ECO:0000313" key="2">
    <source>
        <dbReference type="EMBL" id="PVY46043.1"/>
    </source>
</evidence>
<sequence>MTRFLLLFLLPLLAGGGAIAIENDGFRATFADPSDEALGFRFFRAGWVRGLYPAAGETSLFHTRTLFDYHPAFGCAQEFLPDLPLASGDRLKPGVGIFRLHPKDYFRSRPVRSFPWEWSIRDRSLIAHQSCPELEGYAYELSITVTAGKNMLVWKQQLTNTGTRRIDGQVYLHPFFATRDGFAGWWYSLDGTPHSVADAPESQSVENGQAQAAAGTDQFTVNITSCPPFRRRDFWRNQSNAFAVEPYIPVSLAPGETRIWKWFLALTRFQKQ</sequence>
<keyword evidence="3" id="KW-1185">Reference proteome</keyword>
<dbReference type="InterPro" id="IPR014718">
    <property type="entry name" value="GH-type_carb-bd"/>
</dbReference>
<name>A0A2U1BBL9_9BACT</name>
<feature type="signal peptide" evidence="1">
    <location>
        <begin position="1"/>
        <end position="20"/>
    </location>
</feature>
<accession>A0A2U1BBL9</accession>
<dbReference type="Gene3D" id="2.70.98.10">
    <property type="match status" value="1"/>
</dbReference>
<dbReference type="GeneID" id="78293770"/>
<dbReference type="EMBL" id="QEKH01000001">
    <property type="protein sequence ID" value="PVY46043.1"/>
    <property type="molecule type" value="Genomic_DNA"/>
</dbReference>
<feature type="chain" id="PRO_5015451716" evidence="1">
    <location>
        <begin position="21"/>
        <end position="272"/>
    </location>
</feature>
<organism evidence="2 3">
    <name type="scientific">Victivallis vadensis</name>
    <dbReference type="NCBI Taxonomy" id="172901"/>
    <lineage>
        <taxon>Bacteria</taxon>
        <taxon>Pseudomonadati</taxon>
        <taxon>Lentisphaerota</taxon>
        <taxon>Lentisphaeria</taxon>
        <taxon>Victivallales</taxon>
        <taxon>Victivallaceae</taxon>
        <taxon>Victivallis</taxon>
    </lineage>
</organism>
<reference evidence="2 3" key="1">
    <citation type="submission" date="2018-04" db="EMBL/GenBank/DDBJ databases">
        <title>Genomic Encyclopedia of Type Strains, Phase IV (KMG-IV): sequencing the most valuable type-strain genomes for metagenomic binning, comparative biology and taxonomic classification.</title>
        <authorList>
            <person name="Goeker M."/>
        </authorList>
    </citation>
    <scope>NUCLEOTIDE SEQUENCE [LARGE SCALE GENOMIC DNA]</scope>
    <source>
        <strain evidence="2 3">DSM 14823</strain>
    </source>
</reference>
<dbReference type="GO" id="GO:0030246">
    <property type="term" value="F:carbohydrate binding"/>
    <property type="evidence" value="ECO:0007669"/>
    <property type="project" value="InterPro"/>
</dbReference>
<gene>
    <name evidence="2" type="ORF">C8D82_101243</name>
</gene>
<dbReference type="Proteomes" id="UP000245959">
    <property type="component" value="Unassembled WGS sequence"/>
</dbReference>
<keyword evidence="1" id="KW-0732">Signal</keyword>
<protein>
    <submittedName>
        <fullName evidence="2">Uncharacterized protein</fullName>
    </submittedName>
</protein>
<dbReference type="AlphaFoldDB" id="A0A2U1BBL9"/>
<dbReference type="OrthoDB" id="5621785at2"/>
<evidence type="ECO:0000256" key="1">
    <source>
        <dbReference type="SAM" id="SignalP"/>
    </source>
</evidence>
<evidence type="ECO:0000313" key="3">
    <source>
        <dbReference type="Proteomes" id="UP000245959"/>
    </source>
</evidence>